<evidence type="ECO:0008006" key="5">
    <source>
        <dbReference type="Google" id="ProtNLM"/>
    </source>
</evidence>
<dbReference type="InterPro" id="IPR007704">
    <property type="entry name" value="PIG-M"/>
</dbReference>
<dbReference type="GO" id="GO:0016020">
    <property type="term" value="C:membrane"/>
    <property type="evidence" value="ECO:0007669"/>
    <property type="project" value="InterPro"/>
</dbReference>
<gene>
    <name evidence="3" type="ORF">A3Q41_01629</name>
</gene>
<dbReference type="RefSeq" id="WP_048318941.1">
    <property type="nucleotide sequence ID" value="NZ_CP015220.1"/>
</dbReference>
<feature type="transmembrane region" description="Helical" evidence="2">
    <location>
        <begin position="309"/>
        <end position="330"/>
    </location>
</feature>
<keyword evidence="2" id="KW-0472">Membrane</keyword>
<evidence type="ECO:0000313" key="4">
    <source>
        <dbReference type="Proteomes" id="UP000076038"/>
    </source>
</evidence>
<dbReference type="GO" id="GO:0004376">
    <property type="term" value="F:GPI mannosyltransferase activity"/>
    <property type="evidence" value="ECO:0007669"/>
    <property type="project" value="InterPro"/>
</dbReference>
<feature type="transmembrane region" description="Helical" evidence="2">
    <location>
        <begin position="7"/>
        <end position="28"/>
    </location>
</feature>
<dbReference type="PIRSF" id="PIRSF010361">
    <property type="entry name" value="UCP010361"/>
    <property type="match status" value="1"/>
</dbReference>
<evidence type="ECO:0000313" key="3">
    <source>
        <dbReference type="EMBL" id="AMY22933.1"/>
    </source>
</evidence>
<dbReference type="GO" id="GO:0006506">
    <property type="term" value="P:GPI anchor biosynthetic process"/>
    <property type="evidence" value="ECO:0007669"/>
    <property type="project" value="InterPro"/>
</dbReference>
<dbReference type="InterPro" id="IPR016570">
    <property type="entry name" value="UCP010361"/>
</dbReference>
<keyword evidence="2" id="KW-0812">Transmembrane</keyword>
<feature type="transmembrane region" description="Helical" evidence="2">
    <location>
        <begin position="187"/>
        <end position="214"/>
    </location>
</feature>
<name>A0A143QID0_RHOFA</name>
<dbReference type="GO" id="GO:0051751">
    <property type="term" value="F:alpha-1,4-mannosyltransferase activity"/>
    <property type="evidence" value="ECO:0007669"/>
    <property type="project" value="InterPro"/>
</dbReference>
<reference evidence="3 4" key="1">
    <citation type="journal article" date="2016" name="Genome Announc.">
        <title>Complete Genome and Plasmid Sequences for Rhodococcus fascians D188 and Draft Sequences for Rhodococcus Isolates PBTS 1 and PBTS 2.</title>
        <authorList>
            <person name="Stamler R.A."/>
            <person name="Vereecke D."/>
            <person name="Zhang Y."/>
            <person name="Schilkey F."/>
            <person name="Devitt N."/>
            <person name="Randall J.J."/>
        </authorList>
    </citation>
    <scope>NUCLEOTIDE SEQUENCE [LARGE SCALE GENOMIC DNA]</scope>
    <source>
        <strain evidence="3 4">PBTS2</strain>
    </source>
</reference>
<feature type="transmembrane region" description="Helical" evidence="2">
    <location>
        <begin position="367"/>
        <end position="387"/>
    </location>
</feature>
<protein>
    <recommendedName>
        <fullName evidence="5">DUF2029 domain-containing protein</fullName>
    </recommendedName>
</protein>
<feature type="transmembrane region" description="Helical" evidence="2">
    <location>
        <begin position="413"/>
        <end position="434"/>
    </location>
</feature>
<dbReference type="AlphaFoldDB" id="A0A143QID0"/>
<proteinExistence type="predicted"/>
<dbReference type="OrthoDB" id="3348156at2"/>
<feature type="transmembrane region" description="Helical" evidence="2">
    <location>
        <begin position="336"/>
        <end position="355"/>
    </location>
</feature>
<dbReference type="Proteomes" id="UP000076038">
    <property type="component" value="Chromosome"/>
</dbReference>
<feature type="transmembrane region" description="Helical" evidence="2">
    <location>
        <begin position="163"/>
        <end position="180"/>
    </location>
</feature>
<feature type="transmembrane region" description="Helical" evidence="2">
    <location>
        <begin position="234"/>
        <end position="258"/>
    </location>
</feature>
<organism evidence="3 4">
    <name type="scientific">Rhodococcoides fascians</name>
    <name type="common">Rhodococcus fascians</name>
    <dbReference type="NCBI Taxonomy" id="1828"/>
    <lineage>
        <taxon>Bacteria</taxon>
        <taxon>Bacillati</taxon>
        <taxon>Actinomycetota</taxon>
        <taxon>Actinomycetes</taxon>
        <taxon>Mycobacteriales</taxon>
        <taxon>Nocardiaceae</taxon>
        <taxon>Rhodococcoides</taxon>
    </lineage>
</organism>
<dbReference type="PATRIC" id="fig|1653479.3.peg.1651"/>
<sequence>MRSGVRASPTTVVVVVAMAAIGLILGYLNKARCAVAPFDESGRSTVFDVIKDSSVCYSDIQFLWLGRDIDNHIFPYIHGAITSDGILTGGTVEYPVLSGLLMWLGAIPAHTDAQFLLTSALILAPFGLLTAWMLGRMAGWPALLWSISPPLVMYAFHNWELPVVASAVGAIFVMTLPIALRRKAIVASVLLAIGFCLKIYPGAFVLPLIAYVVTGGTNGREKPETVRGRHDIRGGLQVAGAAIATVVAVNLPFAVIGYEGWRASFTFQSLRQADLTTNSIWYWGLRHLYVNDRMTPDAYNDAEASFQKVVDVASPLLVFVAFALALWLGFRRANVIGTYPWVAVSGSMLCGFMLLHKVHSPQYTLWLLPFLVLLRIPWGIVAAYLMVDLSMGIGVFKYFAALASGVDANDEEFFVLVGVWGRALLLVVLFVMFARARLRFAQPGETDSESVTSPRSSTTSVTASPRH</sequence>
<accession>A0A143QID0</accession>
<keyword evidence="4" id="KW-1185">Reference proteome</keyword>
<keyword evidence="2" id="KW-1133">Transmembrane helix</keyword>
<feature type="region of interest" description="Disordered" evidence="1">
    <location>
        <begin position="445"/>
        <end position="467"/>
    </location>
</feature>
<feature type="transmembrane region" description="Helical" evidence="2">
    <location>
        <begin position="113"/>
        <end position="132"/>
    </location>
</feature>
<evidence type="ECO:0000256" key="2">
    <source>
        <dbReference type="SAM" id="Phobius"/>
    </source>
</evidence>
<dbReference type="Pfam" id="PF05007">
    <property type="entry name" value="Mannosyl_trans"/>
    <property type="match status" value="1"/>
</dbReference>
<feature type="compositionally biased region" description="Low complexity" evidence="1">
    <location>
        <begin position="449"/>
        <end position="467"/>
    </location>
</feature>
<evidence type="ECO:0000256" key="1">
    <source>
        <dbReference type="SAM" id="MobiDB-lite"/>
    </source>
</evidence>
<dbReference type="EMBL" id="CP015220">
    <property type="protein sequence ID" value="AMY22933.1"/>
    <property type="molecule type" value="Genomic_DNA"/>
</dbReference>
<reference evidence="4" key="2">
    <citation type="submission" date="2016-04" db="EMBL/GenBank/DDBJ databases">
        <title>Complete Genome and Plasmid Sequences for Rhodococcus fascians D188 and Draft Sequences for Rhodococcus spp. Isolates PBTS 1 and PBTS 2.</title>
        <authorList>
            <person name="Stamer R."/>
            <person name="Vereecke D."/>
            <person name="Zhang Y."/>
            <person name="Schilkey F."/>
            <person name="Devitt N."/>
            <person name="Randall J."/>
        </authorList>
    </citation>
    <scope>NUCLEOTIDE SEQUENCE [LARGE SCALE GENOMIC DNA]</scope>
    <source>
        <strain evidence="4">PBTS2</strain>
    </source>
</reference>
<dbReference type="KEGG" id="rhs:A3Q41_01629"/>